<organism evidence="3 4">
    <name type="scientific">Timema podura</name>
    <name type="common">Walking stick</name>
    <dbReference type="NCBI Taxonomy" id="61482"/>
    <lineage>
        <taxon>Eukaryota</taxon>
        <taxon>Metazoa</taxon>
        <taxon>Ecdysozoa</taxon>
        <taxon>Arthropoda</taxon>
        <taxon>Hexapoda</taxon>
        <taxon>Insecta</taxon>
        <taxon>Pterygota</taxon>
        <taxon>Neoptera</taxon>
        <taxon>Polyneoptera</taxon>
        <taxon>Phasmatodea</taxon>
        <taxon>Timematodea</taxon>
        <taxon>Timematoidea</taxon>
        <taxon>Timematidae</taxon>
        <taxon>Timema</taxon>
    </lineage>
</organism>
<evidence type="ECO:0000256" key="2">
    <source>
        <dbReference type="SAM" id="MobiDB-lite"/>
    </source>
</evidence>
<feature type="compositionally biased region" description="Basic residues" evidence="2">
    <location>
        <begin position="1"/>
        <end position="13"/>
    </location>
</feature>
<reference evidence="3" key="1">
    <citation type="submission" date="2021-03" db="EMBL/GenBank/DDBJ databases">
        <authorList>
            <person name="Tran Van P."/>
        </authorList>
    </citation>
    <scope>NUCLEOTIDE SEQUENCE</scope>
</reference>
<evidence type="ECO:0000313" key="3">
    <source>
        <dbReference type="EMBL" id="CAG2066784.1"/>
    </source>
</evidence>
<name>A0ABN7PI28_TIMPD</name>
<feature type="region of interest" description="Disordered" evidence="2">
    <location>
        <begin position="1"/>
        <end position="30"/>
    </location>
</feature>
<evidence type="ECO:0000313" key="4">
    <source>
        <dbReference type="Proteomes" id="UP001153148"/>
    </source>
</evidence>
<comment type="caution">
    <text evidence="3">The sequence shown here is derived from an EMBL/GenBank/DDBJ whole genome shotgun (WGS) entry which is preliminary data.</text>
</comment>
<protein>
    <submittedName>
        <fullName evidence="3">Uncharacterized protein</fullName>
    </submittedName>
</protein>
<dbReference type="Proteomes" id="UP001153148">
    <property type="component" value="Unassembled WGS sequence"/>
</dbReference>
<sequence length="128" mass="15159">MSLFNKPKKNIRRRIADNEDGDENDVKMEGEDEHNIKQVQENIANIKEKKNRKKQTVLSFEEELNEELFKIPADDGEIFQVKKSTQSKKLMKILDRERKKKKEVKIEDEKMDVVETEKRIIDEASDLV</sequence>
<gene>
    <name evidence="3" type="ORF">TPAB3V08_LOCUS13727</name>
</gene>
<proteinExistence type="predicted"/>
<keyword evidence="1" id="KW-0175">Coiled coil</keyword>
<accession>A0ABN7PI28</accession>
<feature type="coiled-coil region" evidence="1">
    <location>
        <begin position="36"/>
        <end position="63"/>
    </location>
</feature>
<dbReference type="EMBL" id="CAJPIN010058941">
    <property type="protein sequence ID" value="CAG2066784.1"/>
    <property type="molecule type" value="Genomic_DNA"/>
</dbReference>
<feature type="non-terminal residue" evidence="3">
    <location>
        <position position="128"/>
    </location>
</feature>
<evidence type="ECO:0000256" key="1">
    <source>
        <dbReference type="SAM" id="Coils"/>
    </source>
</evidence>
<keyword evidence="4" id="KW-1185">Reference proteome</keyword>